<gene>
    <name evidence="2" type="ORF">MSP7336_02248</name>
</gene>
<keyword evidence="3" id="KW-1185">Reference proteome</keyword>
<organism evidence="2 3">
    <name type="scientific">Mycobacterium shimoidei</name>
    <dbReference type="NCBI Taxonomy" id="29313"/>
    <lineage>
        <taxon>Bacteria</taxon>
        <taxon>Bacillati</taxon>
        <taxon>Actinomycetota</taxon>
        <taxon>Actinomycetes</taxon>
        <taxon>Mycobacteriales</taxon>
        <taxon>Mycobacteriaceae</taxon>
        <taxon>Mycobacterium</taxon>
    </lineage>
</organism>
<dbReference type="AlphaFoldDB" id="A0A375YYL0"/>
<keyword evidence="1" id="KW-0472">Membrane</keyword>
<dbReference type="Proteomes" id="UP000252015">
    <property type="component" value="Unassembled WGS sequence"/>
</dbReference>
<dbReference type="STRING" id="29313.BHQ16_15850"/>
<reference evidence="2 3" key="1">
    <citation type="submission" date="2018-05" db="EMBL/GenBank/DDBJ databases">
        <authorList>
            <consortium name="IHU Genomes"/>
        </authorList>
    </citation>
    <scope>NUCLEOTIDE SEQUENCE [LARGE SCALE GENOMIC DNA]</scope>
    <source>
        <strain evidence="2 3">P7336</strain>
    </source>
</reference>
<dbReference type="Pfam" id="PF17240">
    <property type="entry name" value="DUF5313"/>
    <property type="match status" value="1"/>
</dbReference>
<dbReference type="EMBL" id="UEGW01000001">
    <property type="protein sequence ID" value="SRX94001.1"/>
    <property type="molecule type" value="Genomic_DNA"/>
</dbReference>
<accession>A0A375YYL0</accession>
<sequence>MSSTKPGIFAYIAYCYTQRRLPDSMREWVAHDLAGAGAIRRFMVRAAIPPLLLLAPLWLLPVAQNALYVHVEMTVPIYAWALVVSFALNKVWRRHRLAQHGLDPNLVDVIKRKKNAKMHEDYIRRYGPRSDPADVNTNPFF</sequence>
<keyword evidence="1" id="KW-1133">Transmembrane helix</keyword>
<feature type="transmembrane region" description="Helical" evidence="1">
    <location>
        <begin position="67"/>
        <end position="88"/>
    </location>
</feature>
<name>A0A375YYL0_MYCSH</name>
<protein>
    <recommendedName>
        <fullName evidence="4">DUF5313 domain-containing protein</fullName>
    </recommendedName>
</protein>
<keyword evidence="1" id="KW-0812">Transmembrane</keyword>
<evidence type="ECO:0000256" key="1">
    <source>
        <dbReference type="SAM" id="Phobius"/>
    </source>
</evidence>
<feature type="transmembrane region" description="Helical" evidence="1">
    <location>
        <begin position="42"/>
        <end position="61"/>
    </location>
</feature>
<dbReference type="InterPro" id="IPR035197">
    <property type="entry name" value="DUF5313"/>
</dbReference>
<proteinExistence type="predicted"/>
<dbReference type="RefSeq" id="WP_113963714.1">
    <property type="nucleotide sequence ID" value="NZ_UEGW01000001.1"/>
</dbReference>
<evidence type="ECO:0008006" key="4">
    <source>
        <dbReference type="Google" id="ProtNLM"/>
    </source>
</evidence>
<evidence type="ECO:0000313" key="2">
    <source>
        <dbReference type="EMBL" id="SRX94001.1"/>
    </source>
</evidence>
<evidence type="ECO:0000313" key="3">
    <source>
        <dbReference type="Proteomes" id="UP000252015"/>
    </source>
</evidence>